<comment type="caution">
    <text evidence="3">The sequence shown here is derived from an EMBL/GenBank/DDBJ whole genome shotgun (WGS) entry which is preliminary data.</text>
</comment>
<feature type="domain" description="HNH nuclease" evidence="1">
    <location>
        <begin position="117"/>
        <end position="197"/>
    </location>
</feature>
<dbReference type="STRING" id="42251.A0A2T6ZQ83"/>
<dbReference type="Pfam" id="PF25324">
    <property type="entry name" value="DUF7881"/>
    <property type="match status" value="1"/>
</dbReference>
<evidence type="ECO:0000259" key="2">
    <source>
        <dbReference type="Pfam" id="PF25324"/>
    </source>
</evidence>
<sequence length="328" mass="37713">MALNRSLLRNIYFHDATNPDEILGGFFQNGSITEANFLGMLEILLIVEGNPLRVQERVSHHIVSRTDTPLKIGVYDIYCDASIQVSNEPWIPRSISLNTTARDDRFCHEVRNRDRRCVISGVIIPEISIQANNWTGFQPAHIIPPEHESLWTQCDYGRGITDIDDTLGTPKIDSCQNGFLLDSCTRTRFEEYLISVNPDDNYKIVVFDIDIFRLDGRILDPVCRNPDDPHRVSDQLLRWHFRQSILVNLRGAGEPIFEHDFPPGHDMVGEILAGPYGQERFELEIASRLRGSPKDNHFRHREYSCRLNDTNRDYLPEAWQDPKTDLAS</sequence>
<organism evidence="3 4">
    <name type="scientific">Tuber borchii</name>
    <name type="common">White truffle</name>
    <dbReference type="NCBI Taxonomy" id="42251"/>
    <lineage>
        <taxon>Eukaryota</taxon>
        <taxon>Fungi</taxon>
        <taxon>Dikarya</taxon>
        <taxon>Ascomycota</taxon>
        <taxon>Pezizomycotina</taxon>
        <taxon>Pezizomycetes</taxon>
        <taxon>Pezizales</taxon>
        <taxon>Tuberaceae</taxon>
        <taxon>Tuber</taxon>
    </lineage>
</organism>
<evidence type="ECO:0000313" key="3">
    <source>
        <dbReference type="EMBL" id="PUU77626.1"/>
    </source>
</evidence>
<reference evidence="3 4" key="1">
    <citation type="submission" date="2017-04" db="EMBL/GenBank/DDBJ databases">
        <title>Draft genome sequence of Tuber borchii Vittad., a whitish edible truffle.</title>
        <authorList>
            <consortium name="DOE Joint Genome Institute"/>
            <person name="Murat C."/>
            <person name="Kuo A."/>
            <person name="Barry K.W."/>
            <person name="Clum A."/>
            <person name="Dockter R.B."/>
            <person name="Fauchery L."/>
            <person name="Iotti M."/>
            <person name="Kohler A."/>
            <person name="Labutti K."/>
            <person name="Lindquist E.A."/>
            <person name="Lipzen A."/>
            <person name="Ohm R.A."/>
            <person name="Wang M."/>
            <person name="Grigoriev I.V."/>
            <person name="Zambonelli A."/>
            <person name="Martin F.M."/>
        </authorList>
    </citation>
    <scope>NUCLEOTIDE SEQUENCE [LARGE SCALE GENOMIC DNA]</scope>
    <source>
        <strain evidence="3 4">Tbo3840</strain>
    </source>
</reference>
<dbReference type="EMBL" id="NESQ01000147">
    <property type="protein sequence ID" value="PUU77626.1"/>
    <property type="molecule type" value="Genomic_DNA"/>
</dbReference>
<evidence type="ECO:0000313" key="4">
    <source>
        <dbReference type="Proteomes" id="UP000244722"/>
    </source>
</evidence>
<feature type="domain" description="DUF7881" evidence="2">
    <location>
        <begin position="9"/>
        <end position="84"/>
    </location>
</feature>
<dbReference type="Proteomes" id="UP000244722">
    <property type="component" value="Unassembled WGS sequence"/>
</dbReference>
<accession>A0A2T6ZQ83</accession>
<dbReference type="Pfam" id="PF13391">
    <property type="entry name" value="HNH_2"/>
    <property type="match status" value="1"/>
</dbReference>
<evidence type="ECO:0000259" key="1">
    <source>
        <dbReference type="Pfam" id="PF13391"/>
    </source>
</evidence>
<name>A0A2T6ZQ83_TUBBO</name>
<dbReference type="AlphaFoldDB" id="A0A2T6ZQ83"/>
<protein>
    <submittedName>
        <fullName evidence="3">Uncharacterized protein</fullName>
    </submittedName>
</protein>
<dbReference type="InterPro" id="IPR003615">
    <property type="entry name" value="HNH_nuc"/>
</dbReference>
<gene>
    <name evidence="3" type="ORF">B9Z19DRAFT_1065690</name>
</gene>
<keyword evidence="4" id="KW-1185">Reference proteome</keyword>
<dbReference type="InterPro" id="IPR057203">
    <property type="entry name" value="DUF7881"/>
</dbReference>
<proteinExistence type="predicted"/>
<dbReference type="OrthoDB" id="2142759at2759"/>